<dbReference type="Proteomes" id="UP001431634">
    <property type="component" value="Unassembled WGS sequence"/>
</dbReference>
<organism evidence="1 2">
    <name type="scientific">Commensalibacter oyaizuii</name>
    <dbReference type="NCBI Taxonomy" id="3043873"/>
    <lineage>
        <taxon>Bacteria</taxon>
        <taxon>Pseudomonadati</taxon>
        <taxon>Pseudomonadota</taxon>
        <taxon>Alphaproteobacteria</taxon>
        <taxon>Acetobacterales</taxon>
        <taxon>Acetobacteraceae</taxon>
    </lineage>
</organism>
<accession>A0ABT6Q3B7</accession>
<gene>
    <name evidence="1" type="ORF">QJV27_09550</name>
</gene>
<dbReference type="EMBL" id="JASBAO010000001">
    <property type="protein sequence ID" value="MDI2091606.1"/>
    <property type="molecule type" value="Genomic_DNA"/>
</dbReference>
<comment type="caution">
    <text evidence="1">The sequence shown here is derived from an EMBL/GenBank/DDBJ whole genome shotgun (WGS) entry which is preliminary data.</text>
</comment>
<keyword evidence="2" id="KW-1185">Reference proteome</keyword>
<dbReference type="RefSeq" id="WP_281448695.1">
    <property type="nucleotide sequence ID" value="NZ_JASBAO010000001.1"/>
</dbReference>
<reference evidence="1" key="1">
    <citation type="submission" date="2023-05" db="EMBL/GenBank/DDBJ databases">
        <title>Whole genome sequence of Commensalibacter sp.</title>
        <authorList>
            <person name="Charoenyingcharoen P."/>
            <person name="Yukphan P."/>
        </authorList>
    </citation>
    <scope>NUCLEOTIDE SEQUENCE</scope>
    <source>
        <strain evidence="1">TBRC 16381</strain>
    </source>
</reference>
<sequence length="170" mass="19451">MAVKRKKKTNPAVSKCDIQHFRREEFNIEVGVDPENPKQHVKRLRRKCVYDEMLARGSITQDQRDMAERYAIICEKSFGGSGDLYSKANLLSDGIRGCYNGPTLGQSIAYSKLFKIWTVMGKYHRTILNMIVLGNMGTKEISKKLQLNLHYTMGQVLSTFILLEEAMQDL</sequence>
<evidence type="ECO:0000313" key="2">
    <source>
        <dbReference type="Proteomes" id="UP001431634"/>
    </source>
</evidence>
<evidence type="ECO:0000313" key="1">
    <source>
        <dbReference type="EMBL" id="MDI2091606.1"/>
    </source>
</evidence>
<name>A0ABT6Q3B7_9PROT</name>
<protein>
    <submittedName>
        <fullName evidence="1">Uncharacterized protein</fullName>
    </submittedName>
</protein>
<proteinExistence type="predicted"/>